<dbReference type="Gene3D" id="3.30.930.10">
    <property type="entry name" value="Bira Bifunctional Protein, Domain 2"/>
    <property type="match status" value="1"/>
</dbReference>
<evidence type="ECO:0000256" key="4">
    <source>
        <dbReference type="ARBA" id="ARBA00022598"/>
    </source>
</evidence>
<dbReference type="EMBL" id="JAOYFB010000005">
    <property type="protein sequence ID" value="KAK4015105.1"/>
    <property type="molecule type" value="Genomic_DNA"/>
</dbReference>
<feature type="domain" description="Alanyl-transfer RNA synthetases family profile" evidence="10">
    <location>
        <begin position="15"/>
        <end position="199"/>
    </location>
</feature>
<evidence type="ECO:0000256" key="3">
    <source>
        <dbReference type="ARBA" id="ARBA00022555"/>
    </source>
</evidence>
<keyword evidence="9" id="KW-0030">Aminoacyl-tRNA synthetase</keyword>
<evidence type="ECO:0000259" key="10">
    <source>
        <dbReference type="PROSITE" id="PS50860"/>
    </source>
</evidence>
<sequence>MVSTYVRRGPTAREENDGIYRFGWKTCRERVCTNSIWIKEPSLFAVAKLLATGLVNLNRVEVLWRPVTNHLLEVIIHPLNHMREWGIEAITTLLEIFYDHGEQIKGGLPGTKDQDGDRFIEIWNMVFMQFEQIDSNTRIELPKKSIDTGMGLEQNIVKVKPEGEAKFSYRVIADHLRACAFLISDGIMPSNEGRGYVLRLDLMGTTYPELRRAENYYFTTTAEMLRQLHISKADNSYYRKFNEYLASDLLILDELGFKKLPNYSADDFFEVIAKSKLSLKYSTKPCEIVLQYDDENNKQNPDSLTLSVIILDMVFKLMQEFKNSYGPYGAYHCAHVYIRILQQAKRAVKHPALRVYHKCENLVCVQVEVSFSIRRCSRSPQQTNLDTNEIFAFVENVQRRMFYCSRVVSKFLREICTPYFAKFSPKDRLLLFVHPKVIRLLEIIRNFSPEKNLDERQRVNPKMCAIIFVERRCTANDVAKHDKTLEFMKPLFTMGQALDRNASLKETKILNMKQN</sequence>
<dbReference type="Pfam" id="PF01411">
    <property type="entry name" value="tRNA-synt_2c"/>
    <property type="match status" value="2"/>
</dbReference>
<organism evidence="11 12">
    <name type="scientific">Daphnia magna</name>
    <dbReference type="NCBI Taxonomy" id="35525"/>
    <lineage>
        <taxon>Eukaryota</taxon>
        <taxon>Metazoa</taxon>
        <taxon>Ecdysozoa</taxon>
        <taxon>Arthropoda</taxon>
        <taxon>Crustacea</taxon>
        <taxon>Branchiopoda</taxon>
        <taxon>Diplostraca</taxon>
        <taxon>Cladocera</taxon>
        <taxon>Anomopoda</taxon>
        <taxon>Daphniidae</taxon>
        <taxon>Daphnia</taxon>
    </lineage>
</organism>
<gene>
    <name evidence="11" type="ORF">OUZ56_030095</name>
</gene>
<dbReference type="InterPro" id="IPR018164">
    <property type="entry name" value="Ala-tRNA-synth_IIc_N"/>
</dbReference>
<evidence type="ECO:0000313" key="11">
    <source>
        <dbReference type="EMBL" id="KAK4015105.1"/>
    </source>
</evidence>
<name>A0ABQ9ZQ93_9CRUS</name>
<comment type="similarity">
    <text evidence="1">Belongs to the class-II aminoacyl-tRNA synthetase family.</text>
</comment>
<evidence type="ECO:0000256" key="1">
    <source>
        <dbReference type="ARBA" id="ARBA00008226"/>
    </source>
</evidence>
<dbReference type="InterPro" id="IPR045864">
    <property type="entry name" value="aa-tRNA-synth_II/BPL/LPL"/>
</dbReference>
<keyword evidence="7" id="KW-0694">RNA-binding</keyword>
<evidence type="ECO:0000313" key="12">
    <source>
        <dbReference type="Proteomes" id="UP001234178"/>
    </source>
</evidence>
<dbReference type="SUPFAM" id="SSF101353">
    <property type="entry name" value="Putative anticodon-binding domain of alanyl-tRNA synthetase (AlaRS)"/>
    <property type="match status" value="1"/>
</dbReference>
<evidence type="ECO:0000256" key="5">
    <source>
        <dbReference type="ARBA" id="ARBA00022741"/>
    </source>
</evidence>
<evidence type="ECO:0000256" key="2">
    <source>
        <dbReference type="ARBA" id="ARBA00013168"/>
    </source>
</evidence>
<accession>A0ABQ9ZQ93</accession>
<comment type="caution">
    <text evidence="11">The sequence shown here is derived from an EMBL/GenBank/DDBJ whole genome shotgun (WGS) entry which is preliminary data.</text>
</comment>
<dbReference type="PANTHER" id="PTHR11777:SF9">
    <property type="entry name" value="ALANINE--TRNA LIGASE, CYTOPLASMIC"/>
    <property type="match status" value="1"/>
</dbReference>
<dbReference type="InterPro" id="IPR018165">
    <property type="entry name" value="Ala-tRNA-synth_IIc_core"/>
</dbReference>
<evidence type="ECO:0000256" key="9">
    <source>
        <dbReference type="ARBA" id="ARBA00023146"/>
    </source>
</evidence>
<dbReference type="Gene3D" id="3.40.50.300">
    <property type="entry name" value="P-loop containing nucleotide triphosphate hydrolases"/>
    <property type="match status" value="1"/>
</dbReference>
<keyword evidence="3" id="KW-0820">tRNA-binding</keyword>
<keyword evidence="5" id="KW-0547">Nucleotide-binding</keyword>
<dbReference type="EC" id="6.1.1.7" evidence="2"/>
<proteinExistence type="inferred from homology"/>
<dbReference type="InterPro" id="IPR018162">
    <property type="entry name" value="Ala-tRNA-ligase_IIc_anticod-bd"/>
</dbReference>
<dbReference type="SUPFAM" id="SSF55681">
    <property type="entry name" value="Class II aaRS and biotin synthetases"/>
    <property type="match status" value="1"/>
</dbReference>
<dbReference type="InterPro" id="IPR027417">
    <property type="entry name" value="P-loop_NTPase"/>
</dbReference>
<protein>
    <recommendedName>
        <fullName evidence="2">alanine--tRNA ligase</fullName>
        <ecNumber evidence="2">6.1.1.7</ecNumber>
    </recommendedName>
</protein>
<keyword evidence="12" id="KW-1185">Reference proteome</keyword>
<dbReference type="PANTHER" id="PTHR11777">
    <property type="entry name" value="ALANYL-TRNA SYNTHETASE"/>
    <property type="match status" value="1"/>
</dbReference>
<evidence type="ECO:0000256" key="8">
    <source>
        <dbReference type="ARBA" id="ARBA00022917"/>
    </source>
</evidence>
<dbReference type="Proteomes" id="UP001234178">
    <property type="component" value="Unassembled WGS sequence"/>
</dbReference>
<dbReference type="InterPro" id="IPR002611">
    <property type="entry name" value="IstB_ATP-bd"/>
</dbReference>
<keyword evidence="8" id="KW-0648">Protein biosynthesis</keyword>
<evidence type="ECO:0000256" key="7">
    <source>
        <dbReference type="ARBA" id="ARBA00022884"/>
    </source>
</evidence>
<reference evidence="11 12" key="1">
    <citation type="journal article" date="2023" name="Nucleic Acids Res.">
        <title>The hologenome of Daphnia magna reveals possible DNA methylation and microbiome-mediated evolution of the host genome.</title>
        <authorList>
            <person name="Chaturvedi A."/>
            <person name="Li X."/>
            <person name="Dhandapani V."/>
            <person name="Marshall H."/>
            <person name="Kissane S."/>
            <person name="Cuenca-Cambronero M."/>
            <person name="Asole G."/>
            <person name="Calvet F."/>
            <person name="Ruiz-Romero M."/>
            <person name="Marangio P."/>
            <person name="Guigo R."/>
            <person name="Rago D."/>
            <person name="Mirbahai L."/>
            <person name="Eastwood N."/>
            <person name="Colbourne J.K."/>
            <person name="Zhou J."/>
            <person name="Mallon E."/>
            <person name="Orsini L."/>
        </authorList>
    </citation>
    <scope>NUCLEOTIDE SEQUENCE [LARGE SCALE GENOMIC DNA]</scope>
    <source>
        <strain evidence="11">LRV0_1</strain>
    </source>
</reference>
<evidence type="ECO:0000256" key="6">
    <source>
        <dbReference type="ARBA" id="ARBA00022840"/>
    </source>
</evidence>
<keyword evidence="6" id="KW-0067">ATP-binding</keyword>
<keyword evidence="4" id="KW-0436">Ligase</keyword>
<dbReference type="PROSITE" id="PS50860">
    <property type="entry name" value="AA_TRNA_LIGASE_II_ALA"/>
    <property type="match status" value="1"/>
</dbReference>
<dbReference type="Pfam" id="PF01695">
    <property type="entry name" value="IstB_IS21"/>
    <property type="match status" value="1"/>
</dbReference>
<dbReference type="InterPro" id="IPR050058">
    <property type="entry name" value="Ala-tRNA_ligase"/>
</dbReference>